<reference evidence="6 7" key="1">
    <citation type="submission" date="2016-11" db="EMBL/GenBank/DDBJ databases">
        <authorList>
            <person name="Jaros S."/>
            <person name="Januszkiewicz K."/>
            <person name="Wedrychowicz H."/>
        </authorList>
    </citation>
    <scope>NUCLEOTIDE SEQUENCE [LARGE SCALE GENOMIC DNA]</scope>
    <source>
        <strain evidence="6 7">LMG 20594</strain>
    </source>
</reference>
<dbReference type="Pfam" id="PF13535">
    <property type="entry name" value="ATP-grasp_4"/>
    <property type="match status" value="1"/>
</dbReference>
<dbReference type="GO" id="GO:0016874">
    <property type="term" value="F:ligase activity"/>
    <property type="evidence" value="ECO:0007669"/>
    <property type="project" value="UniProtKB-KW"/>
</dbReference>
<dbReference type="GO" id="GO:0005524">
    <property type="term" value="F:ATP binding"/>
    <property type="evidence" value="ECO:0007669"/>
    <property type="project" value="UniProtKB-UniRule"/>
</dbReference>
<dbReference type="EMBL" id="FRAB01000003">
    <property type="protein sequence ID" value="SHJ55073.1"/>
    <property type="molecule type" value="Genomic_DNA"/>
</dbReference>
<evidence type="ECO:0000256" key="3">
    <source>
        <dbReference type="ARBA" id="ARBA00022840"/>
    </source>
</evidence>
<dbReference type="Gene3D" id="3.30.470.20">
    <property type="entry name" value="ATP-grasp fold, B domain"/>
    <property type="match status" value="1"/>
</dbReference>
<accession>A0A1M6K848</accession>
<dbReference type="Proteomes" id="UP000184395">
    <property type="component" value="Unassembled WGS sequence"/>
</dbReference>
<protein>
    <submittedName>
        <fullName evidence="6">ATP-grasp domain-containing protein</fullName>
    </submittedName>
</protein>
<evidence type="ECO:0000259" key="5">
    <source>
        <dbReference type="PROSITE" id="PS50975"/>
    </source>
</evidence>
<evidence type="ECO:0000313" key="7">
    <source>
        <dbReference type="Proteomes" id="UP000184395"/>
    </source>
</evidence>
<evidence type="ECO:0000313" key="6">
    <source>
        <dbReference type="EMBL" id="SHJ55073.1"/>
    </source>
</evidence>
<dbReference type="RefSeq" id="WP_073427332.1">
    <property type="nucleotide sequence ID" value="NZ_CADFGY010000001.1"/>
</dbReference>
<dbReference type="PANTHER" id="PTHR43585">
    <property type="entry name" value="FUMIPYRROLE BIOSYNTHESIS PROTEIN C"/>
    <property type="match status" value="1"/>
</dbReference>
<keyword evidence="3 4" id="KW-0067">ATP-binding</keyword>
<dbReference type="GO" id="GO:0046872">
    <property type="term" value="F:metal ion binding"/>
    <property type="evidence" value="ECO:0007669"/>
    <property type="project" value="InterPro"/>
</dbReference>
<evidence type="ECO:0000256" key="2">
    <source>
        <dbReference type="ARBA" id="ARBA00022741"/>
    </source>
</evidence>
<keyword evidence="2 4" id="KW-0547">Nucleotide-binding</keyword>
<sequence length="447" mass="48890">MSSDGVLILSHCGFSFAEDLIAAIKARGLLPFVLSSRPVPEHGEQRLQTLRDHAAAVFATDSHVLRMEDVEDAVASLRAAGQTVLACISVWEGYRPLMAEANSRLGVSDLSAQRIEFLRDKHAVRNALHHAGLSRVTARRVTPAVLDELRRDAQAWFIKPVRGIASYGAFRLSPDTTWATLEAIGEHARADTVYASALGEHVEFIAEGYLAGTEFSFELLVSHGKPFVLGVHEKCELTEANGTVLEDSCTSPPASLAAGDLASGLDWLRAVFEQLELGSGCFHVEARFDGARWDLIEINPRVGGSLISHSVKALNEEAGMLELWLDLLLEQSGGTQHRAFAERLQRLAYTADGTPPSELATFFRVYFATHGEIERIETRTDGRRPLIAQILLKPGDVVPATPREAFLGQLLWRMTRAERDAALPDLLAASVTALDVHYRTTTPALET</sequence>
<name>A0A1M6K848_9BURK</name>
<dbReference type="STRING" id="169427.SAMN05192548_1003103"/>
<dbReference type="InterPro" id="IPR052032">
    <property type="entry name" value="ATP-dep_AA_Ligase"/>
</dbReference>
<dbReference type="AlphaFoldDB" id="A0A1M6K848"/>
<organism evidence="6 7">
    <name type="scientific">Paraburkholderia terricola</name>
    <dbReference type="NCBI Taxonomy" id="169427"/>
    <lineage>
        <taxon>Bacteria</taxon>
        <taxon>Pseudomonadati</taxon>
        <taxon>Pseudomonadota</taxon>
        <taxon>Betaproteobacteria</taxon>
        <taxon>Burkholderiales</taxon>
        <taxon>Burkholderiaceae</taxon>
        <taxon>Paraburkholderia</taxon>
    </lineage>
</organism>
<dbReference type="SUPFAM" id="SSF56059">
    <property type="entry name" value="Glutathione synthetase ATP-binding domain-like"/>
    <property type="match status" value="1"/>
</dbReference>
<gene>
    <name evidence="6" type="ORF">SAMN05192548_1003103</name>
</gene>
<dbReference type="PROSITE" id="PS50975">
    <property type="entry name" value="ATP_GRASP"/>
    <property type="match status" value="1"/>
</dbReference>
<dbReference type="PANTHER" id="PTHR43585:SF2">
    <property type="entry name" value="ATP-GRASP ENZYME FSQD"/>
    <property type="match status" value="1"/>
</dbReference>
<evidence type="ECO:0000256" key="1">
    <source>
        <dbReference type="ARBA" id="ARBA00022598"/>
    </source>
</evidence>
<dbReference type="InterPro" id="IPR011761">
    <property type="entry name" value="ATP-grasp"/>
</dbReference>
<proteinExistence type="predicted"/>
<evidence type="ECO:0000256" key="4">
    <source>
        <dbReference type="PROSITE-ProRule" id="PRU00409"/>
    </source>
</evidence>
<keyword evidence="1" id="KW-0436">Ligase</keyword>
<feature type="domain" description="ATP-grasp" evidence="5">
    <location>
        <begin position="125"/>
        <end position="329"/>
    </location>
</feature>
<dbReference type="OrthoDB" id="9803907at2"/>